<reference evidence="2" key="1">
    <citation type="submission" date="2020-09" db="EMBL/GenBank/DDBJ databases">
        <title>Genome-Enabled Discovery of Anthraquinone Biosynthesis in Senna tora.</title>
        <authorList>
            <person name="Kang S.-H."/>
            <person name="Pandey R.P."/>
            <person name="Lee C.-M."/>
            <person name="Sim J.-S."/>
            <person name="Jeong J.-T."/>
            <person name="Choi B.-S."/>
            <person name="Jung M."/>
            <person name="Ginzburg D."/>
            <person name="Zhao K."/>
            <person name="Won S.Y."/>
            <person name="Oh T.-J."/>
            <person name="Yu Y."/>
            <person name="Kim N.-H."/>
            <person name="Lee O.R."/>
            <person name="Lee T.-H."/>
            <person name="Bashyal P."/>
            <person name="Kim T.-S."/>
            <person name="Lee W.-H."/>
            <person name="Kawkins C."/>
            <person name="Kim C.-K."/>
            <person name="Kim J.S."/>
            <person name="Ahn B.O."/>
            <person name="Rhee S.Y."/>
            <person name="Sohng J.K."/>
        </authorList>
    </citation>
    <scope>NUCLEOTIDE SEQUENCE</scope>
    <source>
        <tissue evidence="2">Leaf</tissue>
    </source>
</reference>
<feature type="region of interest" description="Disordered" evidence="1">
    <location>
        <begin position="1"/>
        <end position="27"/>
    </location>
</feature>
<gene>
    <name evidence="2" type="ORF">G2W53_044102</name>
</gene>
<evidence type="ECO:0000313" key="2">
    <source>
        <dbReference type="EMBL" id="KAF7804991.1"/>
    </source>
</evidence>
<dbReference type="Proteomes" id="UP000634136">
    <property type="component" value="Unassembled WGS sequence"/>
</dbReference>
<accession>A0A834SJZ1</accession>
<dbReference type="EMBL" id="JAAIUW010000013">
    <property type="protein sequence ID" value="KAF7804991.1"/>
    <property type="molecule type" value="Genomic_DNA"/>
</dbReference>
<evidence type="ECO:0000256" key="1">
    <source>
        <dbReference type="SAM" id="MobiDB-lite"/>
    </source>
</evidence>
<protein>
    <submittedName>
        <fullName evidence="2">Uncharacterized protein</fullName>
    </submittedName>
</protein>
<keyword evidence="3" id="KW-1185">Reference proteome</keyword>
<sequence>MDVFIEPPTSPRPRQCPTNADARGFVD</sequence>
<name>A0A834SJZ1_9FABA</name>
<dbReference type="AlphaFoldDB" id="A0A834SJZ1"/>
<proteinExistence type="predicted"/>
<organism evidence="2 3">
    <name type="scientific">Senna tora</name>
    <dbReference type="NCBI Taxonomy" id="362788"/>
    <lineage>
        <taxon>Eukaryota</taxon>
        <taxon>Viridiplantae</taxon>
        <taxon>Streptophyta</taxon>
        <taxon>Embryophyta</taxon>
        <taxon>Tracheophyta</taxon>
        <taxon>Spermatophyta</taxon>
        <taxon>Magnoliopsida</taxon>
        <taxon>eudicotyledons</taxon>
        <taxon>Gunneridae</taxon>
        <taxon>Pentapetalae</taxon>
        <taxon>rosids</taxon>
        <taxon>fabids</taxon>
        <taxon>Fabales</taxon>
        <taxon>Fabaceae</taxon>
        <taxon>Caesalpinioideae</taxon>
        <taxon>Cassia clade</taxon>
        <taxon>Senna</taxon>
    </lineage>
</organism>
<comment type="caution">
    <text evidence="2">The sequence shown here is derived from an EMBL/GenBank/DDBJ whole genome shotgun (WGS) entry which is preliminary data.</text>
</comment>
<evidence type="ECO:0000313" key="3">
    <source>
        <dbReference type="Proteomes" id="UP000634136"/>
    </source>
</evidence>